<evidence type="ECO:0008006" key="2">
    <source>
        <dbReference type="Google" id="ProtNLM"/>
    </source>
</evidence>
<organism evidence="1">
    <name type="scientific">mine drainage metagenome</name>
    <dbReference type="NCBI Taxonomy" id="410659"/>
    <lineage>
        <taxon>unclassified sequences</taxon>
        <taxon>metagenomes</taxon>
        <taxon>ecological metagenomes</taxon>
    </lineage>
</organism>
<dbReference type="SUPFAM" id="SSF53448">
    <property type="entry name" value="Nucleotide-diphospho-sugar transferases"/>
    <property type="match status" value="1"/>
</dbReference>
<gene>
    <name evidence="1" type="ORF">GALL_128990</name>
</gene>
<comment type="caution">
    <text evidence="1">The sequence shown here is derived from an EMBL/GenBank/DDBJ whole genome shotgun (WGS) entry which is preliminary data.</text>
</comment>
<evidence type="ECO:0000313" key="1">
    <source>
        <dbReference type="EMBL" id="OIR05083.1"/>
    </source>
</evidence>
<dbReference type="EMBL" id="MLJW01000053">
    <property type="protein sequence ID" value="OIR05083.1"/>
    <property type="molecule type" value="Genomic_DNA"/>
</dbReference>
<proteinExistence type="predicted"/>
<accession>A0A1J5SAV0</accession>
<protein>
    <recommendedName>
        <fullName evidence="2">Glycosyl transferase family 2</fullName>
    </recommendedName>
</protein>
<reference evidence="1" key="1">
    <citation type="submission" date="2016-10" db="EMBL/GenBank/DDBJ databases">
        <title>Sequence of Gallionella enrichment culture.</title>
        <authorList>
            <person name="Poehlein A."/>
            <person name="Muehling M."/>
            <person name="Daniel R."/>
        </authorList>
    </citation>
    <scope>NUCLEOTIDE SEQUENCE</scope>
</reference>
<name>A0A1J5SAV0_9ZZZZ</name>
<dbReference type="InterPro" id="IPR029044">
    <property type="entry name" value="Nucleotide-diphossugar_trans"/>
</dbReference>
<dbReference type="Gene3D" id="3.90.550.10">
    <property type="entry name" value="Spore Coat Polysaccharide Biosynthesis Protein SpsA, Chain A"/>
    <property type="match status" value="1"/>
</dbReference>
<dbReference type="AlphaFoldDB" id="A0A1J5SAV0"/>
<sequence length="301" mass="35769">MKVSAFTYVRNGLHLDYPFIESIKSVLPVVDEMIVVIGDSHDGSRNAVENINDPKIKIVDTIWDDATRSGGKIFAEQANIGMDNCSKDADWLFHIQADEVIHEKDIAAIKNAMEKYLKDEKVEGFLFNFINFFGDYDHYGPSRRFHQHEIRIVRNRPNIRSYRDSQGFRKFIHPENQWEEKGEKLFVKKIDATIYHYSYVKNPKKQLLKTLEFSKRWHENDDWVEAYLEKNKDGYDFGRIDYLHLFKATHPAIMQQRIAEKDWNYVYDPANNDMKPKEKFMKFLQDVTGKQFFIYKNYKLI</sequence>